<gene>
    <name evidence="1" type="ORF">EU556_24635</name>
</gene>
<dbReference type="EMBL" id="SRLA01000007">
    <property type="protein sequence ID" value="TGE03800.1"/>
    <property type="molecule type" value="Genomic_DNA"/>
</dbReference>
<dbReference type="RefSeq" id="WP_135436900.1">
    <property type="nucleotide sequence ID" value="NZ_SRLA01000007.1"/>
</dbReference>
<protein>
    <submittedName>
        <fullName evidence="1">Uncharacterized protein</fullName>
    </submittedName>
</protein>
<dbReference type="AlphaFoldDB" id="A0A4Z0NYT0"/>
<dbReference type="OrthoDB" id="593981at2"/>
<sequence length="343" mass="38456">MLVLVLGPQPDSALHLLDHVREYLQRTLCVTIGVCPPGTGYQWWRWEQGLLTKVLTIGTVTPPRIAQLAEIPPPLLLVTEYVSPSLAEQLRRAGICYADRAGNAWLRWGQPQWLVLLQGFRRLPLPCPTVSASIRSAQMRFVFQLLTSPALPSYAPASLATHTGLKLALVERLILQLQQQELWLPTGPGHLAPQMAPLARYWVSHYPEALRPRLNPQRYRWSNPQQTAATLAQLRFPPDTWWSGETAANLLLAEEALPTSFVIYSRQIRPRLAEQLGLVPHNRGNVEILTPFFSQVPPASAAFSCVDPMLVYTDLLLLPTAPGRQLQQRFKQRFLSALLRAAG</sequence>
<evidence type="ECO:0000313" key="1">
    <source>
        <dbReference type="EMBL" id="TGE03800.1"/>
    </source>
</evidence>
<dbReference type="InterPro" id="IPR019238">
    <property type="entry name" value="AbiEi_2"/>
</dbReference>
<accession>A0A4Z0NYT0</accession>
<evidence type="ECO:0000313" key="2">
    <source>
        <dbReference type="Proteomes" id="UP000298337"/>
    </source>
</evidence>
<comment type="caution">
    <text evidence="1">The sequence shown here is derived from an EMBL/GenBank/DDBJ whole genome shotgun (WGS) entry which is preliminary data.</text>
</comment>
<organism evidence="1 2">
    <name type="scientific">Hymenobacter fodinae</name>
    <dbReference type="NCBI Taxonomy" id="2510796"/>
    <lineage>
        <taxon>Bacteria</taxon>
        <taxon>Pseudomonadati</taxon>
        <taxon>Bacteroidota</taxon>
        <taxon>Cytophagia</taxon>
        <taxon>Cytophagales</taxon>
        <taxon>Hymenobacteraceae</taxon>
        <taxon>Hymenobacter</taxon>
    </lineage>
</organism>
<dbReference type="Proteomes" id="UP000298337">
    <property type="component" value="Unassembled WGS sequence"/>
</dbReference>
<keyword evidence="2" id="KW-1185">Reference proteome</keyword>
<name>A0A4Z0NYT0_9BACT</name>
<reference evidence="1 2" key="1">
    <citation type="submission" date="2019-04" db="EMBL/GenBank/DDBJ databases">
        <authorList>
            <person name="Feng G."/>
            <person name="Zhang J."/>
            <person name="Zhu H."/>
        </authorList>
    </citation>
    <scope>NUCLEOTIDE SEQUENCE [LARGE SCALE GENOMIC DNA]</scope>
    <source>
        <strain evidence="1 2">92R-1</strain>
    </source>
</reference>
<proteinExistence type="predicted"/>
<dbReference type="Pfam" id="PF09952">
    <property type="entry name" value="AbiEi_2"/>
    <property type="match status" value="1"/>
</dbReference>